<name>A0A8K1CE68_PYTOL</name>
<keyword evidence="1" id="KW-0175">Coiled coil</keyword>
<reference evidence="4" key="1">
    <citation type="submission" date="2019-03" db="EMBL/GenBank/DDBJ databases">
        <title>Long read genome sequence of the mycoparasitic Pythium oligandrum ATCC 38472 isolated from sugarbeet rhizosphere.</title>
        <authorList>
            <person name="Gaulin E."/>
        </authorList>
    </citation>
    <scope>NUCLEOTIDE SEQUENCE</scope>
    <source>
        <strain evidence="4">ATCC 38472_TT</strain>
    </source>
</reference>
<dbReference type="Proteomes" id="UP000794436">
    <property type="component" value="Unassembled WGS sequence"/>
</dbReference>
<organism evidence="4 5">
    <name type="scientific">Pythium oligandrum</name>
    <name type="common">Mycoparasitic fungus</name>
    <dbReference type="NCBI Taxonomy" id="41045"/>
    <lineage>
        <taxon>Eukaryota</taxon>
        <taxon>Sar</taxon>
        <taxon>Stramenopiles</taxon>
        <taxon>Oomycota</taxon>
        <taxon>Peronosporomycetes</taxon>
        <taxon>Pythiales</taxon>
        <taxon>Pythiaceae</taxon>
        <taxon>Pythium</taxon>
    </lineage>
</organism>
<dbReference type="AlphaFoldDB" id="A0A8K1CE68"/>
<gene>
    <name evidence="4" type="ORF">Poli38472_010857</name>
</gene>
<feature type="coiled-coil region" evidence="1">
    <location>
        <begin position="70"/>
        <end position="97"/>
    </location>
</feature>
<evidence type="ECO:0000256" key="2">
    <source>
        <dbReference type="SAM" id="MobiDB-lite"/>
    </source>
</evidence>
<proteinExistence type="predicted"/>
<comment type="caution">
    <text evidence="4">The sequence shown here is derived from an EMBL/GenBank/DDBJ whole genome shotgun (WGS) entry which is preliminary data.</text>
</comment>
<feature type="region of interest" description="Disordered" evidence="2">
    <location>
        <begin position="28"/>
        <end position="56"/>
    </location>
</feature>
<evidence type="ECO:0000256" key="3">
    <source>
        <dbReference type="SAM" id="SignalP"/>
    </source>
</evidence>
<evidence type="ECO:0000313" key="4">
    <source>
        <dbReference type="EMBL" id="TMW61794.1"/>
    </source>
</evidence>
<sequence length="238" mass="25749">MRIRALFVTLGCVALHSASALTTAVRSISSSPAPEPESEPDANNESSVVISSDDTGLPSTDDIKHFLDKLREKAQDNADLETLLEDFQLQSEELIDELSPEQLQDAFQAFLAEFMTGVHQFFDDPSVKDWESLFDGASADASLEDIWDAVTNPEWLTDGSMDWNGLNWIGALESGSVVMEKESSDEDSDGPIETPPEPSNSSFVAPPFATPAPTGQAMHTFGVSLLVGVAMVLTHFLV</sequence>
<accession>A0A8K1CE68</accession>
<evidence type="ECO:0000313" key="5">
    <source>
        <dbReference type="Proteomes" id="UP000794436"/>
    </source>
</evidence>
<protein>
    <submittedName>
        <fullName evidence="4">Uncharacterized protein</fullName>
    </submittedName>
</protein>
<feature type="chain" id="PRO_5035469668" evidence="3">
    <location>
        <begin position="21"/>
        <end position="238"/>
    </location>
</feature>
<keyword evidence="5" id="KW-1185">Reference proteome</keyword>
<dbReference type="EMBL" id="SPLM01000075">
    <property type="protein sequence ID" value="TMW61794.1"/>
    <property type="molecule type" value="Genomic_DNA"/>
</dbReference>
<keyword evidence="3" id="KW-0732">Signal</keyword>
<evidence type="ECO:0000256" key="1">
    <source>
        <dbReference type="SAM" id="Coils"/>
    </source>
</evidence>
<feature type="region of interest" description="Disordered" evidence="2">
    <location>
        <begin position="178"/>
        <end position="209"/>
    </location>
</feature>
<feature type="signal peptide" evidence="3">
    <location>
        <begin position="1"/>
        <end position="20"/>
    </location>
</feature>